<gene>
    <name evidence="2" type="ORF">BOX15_Mlig007306g1</name>
</gene>
<name>A0A267GSC9_9PLAT</name>
<dbReference type="EMBL" id="NIVC01000199">
    <property type="protein sequence ID" value="PAA88219.1"/>
    <property type="molecule type" value="Genomic_DNA"/>
</dbReference>
<accession>A0A267GSC9</accession>
<dbReference type="AlphaFoldDB" id="A0A267GSC9"/>
<dbReference type="Proteomes" id="UP000215902">
    <property type="component" value="Unassembled WGS sequence"/>
</dbReference>
<keyword evidence="3" id="KW-1185">Reference proteome</keyword>
<protein>
    <submittedName>
        <fullName evidence="2">Uncharacterized protein</fullName>
    </submittedName>
</protein>
<evidence type="ECO:0000313" key="3">
    <source>
        <dbReference type="Proteomes" id="UP000215902"/>
    </source>
</evidence>
<comment type="caution">
    <text evidence="2">The sequence shown here is derived from an EMBL/GenBank/DDBJ whole genome shotgun (WGS) entry which is preliminary data.</text>
</comment>
<feature type="region of interest" description="Disordered" evidence="1">
    <location>
        <begin position="18"/>
        <end position="56"/>
    </location>
</feature>
<sequence length="217" mass="23312">KYTVCQRESYIKKVFQATLSEMPKTTRDPDLSSEFSGLHEEQGHAPASLHSDDDAMHQSQLEHQQYSDSYSSMAVSFELGPGGTEYSWSESPGRASDDREAMPHQARGVHAAADLERVERFAGDAASATATAGQSLRRCHSTGISAHTAGNRAPESRGRAAAVAANVNRSASPRQLRFCGAEIFLAGMIRSVSSLSTFTVSQTTTLTIETDSNAVIS</sequence>
<proteinExistence type="predicted"/>
<reference evidence="2 3" key="1">
    <citation type="submission" date="2017-06" db="EMBL/GenBank/DDBJ databases">
        <title>A platform for efficient transgenesis in Macrostomum lignano, a flatworm model organism for stem cell research.</title>
        <authorList>
            <person name="Berezikov E."/>
        </authorList>
    </citation>
    <scope>NUCLEOTIDE SEQUENCE [LARGE SCALE GENOMIC DNA]</scope>
    <source>
        <strain evidence="2">DV1</strain>
        <tissue evidence="2">Whole organism</tissue>
    </source>
</reference>
<organism evidence="2 3">
    <name type="scientific">Macrostomum lignano</name>
    <dbReference type="NCBI Taxonomy" id="282301"/>
    <lineage>
        <taxon>Eukaryota</taxon>
        <taxon>Metazoa</taxon>
        <taxon>Spiralia</taxon>
        <taxon>Lophotrochozoa</taxon>
        <taxon>Platyhelminthes</taxon>
        <taxon>Rhabditophora</taxon>
        <taxon>Macrostomorpha</taxon>
        <taxon>Macrostomida</taxon>
        <taxon>Macrostomidae</taxon>
        <taxon>Macrostomum</taxon>
    </lineage>
</organism>
<evidence type="ECO:0000313" key="2">
    <source>
        <dbReference type="EMBL" id="PAA88219.1"/>
    </source>
</evidence>
<evidence type="ECO:0000256" key="1">
    <source>
        <dbReference type="SAM" id="MobiDB-lite"/>
    </source>
</evidence>
<feature type="non-terminal residue" evidence="2">
    <location>
        <position position="1"/>
    </location>
</feature>